<accession>A0A0P1P4K6</accession>
<dbReference type="Proteomes" id="UP000182011">
    <property type="component" value="Unassembled WGS sequence"/>
</dbReference>
<sequence>MYRKLLILSLLLILPGLILAQVGKIAGKVVDMETKEPLIGANVIIEGTLLGASTDLNGNYVILNVPPGIYTVKASYVGYQTITVRNVRVTVGLTTEVNFELPSEAIQVPTVEVVAEKPLIEKTATNEIRVVRAEDVQNMPLRGYTSVVAIQTGVVQVGGTIYVRGGRSEEVAYYVDGVYFNNPYNYARTGEVVTTAIEEVSYQAGGFNAEYGYAMSGVVITTTKTGGTRYSATLEMITDEYGGFFRSRETGNPNFYKKNVLTGAYSQGYSLYSISLGGPLIPGFDKIRFFAALERTFMRNRRPSFYNGVQATVVEGQDTFNINIPAGILRGNSTSRWLFNGNVVFDFKPINLRIGGTSFFRTDREYIHSYSAFNYGRMPRTEETTHGYYAKLTHTLSPSTFYTLMFSWYRTFTESGDNIWWDDIESYGDKNKNPQLRDWGRNQPFRPFSLFAQENTVYPNYSKNLSSYVGVKFDILHQLGRVHEIKAGFDLRYNTIRVYGLRALDIANNRRNNPTGSNENIYQTAFVNTLGYDVTGKTEINTGRNGAKHPIVGAAYIQDKIELPELILNLGLRVDYVNPNTDQLVDPTKIILESKGDWYDMADANFKASKPYYIFAPRLGISFPVTDRTVFHAQYGVFSQAPQLNLFYTSTILFAQYIRSGNYIRAGNPNLRPPKTIAYEVGFAQQITRNASLDITAYYKETRDLIQIQNILATPTAYAMYVNGDYGTIKGLSFSFNLRRTNRVAAVVNYTLQYAAGTGSAATTNFNIAWLGGNFPTFVAPLDFDQRHTGSINVDFRTEKGDGPTVFGVKPFEYFGINLLFRFGSGLPYTPVEYRSYIYGPGWQIPKAAVNSGYGPWTSQLDLKVDKLIKIGRVNFDVYLWVINLFDSKNVLSVYNSTGLPDADGWFRTPEGATWAENHGPEAVKLYNYMLAHPYNWGEPRQVRFGFRIDL</sequence>
<dbReference type="EMBL" id="FAOP01000011">
    <property type="protein sequence ID" value="CUU08912.1"/>
    <property type="molecule type" value="Genomic_DNA"/>
</dbReference>
<keyword evidence="6 11" id="KW-0798">TonB box</keyword>
<dbReference type="InterPro" id="IPR000531">
    <property type="entry name" value="Beta-barrel_TonB"/>
</dbReference>
<evidence type="ECO:0000256" key="2">
    <source>
        <dbReference type="ARBA" id="ARBA00022448"/>
    </source>
</evidence>
<dbReference type="AlphaFoldDB" id="A0A0P1M414"/>
<gene>
    <name evidence="14" type="ORF">JGI4_02222</name>
</gene>
<evidence type="ECO:0000256" key="4">
    <source>
        <dbReference type="ARBA" id="ARBA00022692"/>
    </source>
</evidence>
<feature type="domain" description="TonB-dependent receptor plug" evidence="13">
    <location>
        <begin position="123"/>
        <end position="217"/>
    </location>
</feature>
<evidence type="ECO:0000256" key="1">
    <source>
        <dbReference type="ARBA" id="ARBA00004571"/>
    </source>
</evidence>
<reference evidence="14 15" key="1">
    <citation type="submission" date="2015-11" db="EMBL/GenBank/DDBJ databases">
        <authorList>
            <person name="Zhang Y."/>
            <person name="Guo Z."/>
        </authorList>
    </citation>
    <scope>NUCLEOTIDE SEQUENCE [LARGE SCALE GENOMIC DNA]</scope>
    <source>
        <strain evidence="14">JGI-4</strain>
    </source>
</reference>
<dbReference type="GO" id="GO:0009279">
    <property type="term" value="C:cell outer membrane"/>
    <property type="evidence" value="ECO:0007669"/>
    <property type="project" value="UniProtKB-SubCell"/>
</dbReference>
<dbReference type="InterPro" id="IPR039426">
    <property type="entry name" value="TonB-dep_rcpt-like"/>
</dbReference>
<dbReference type="PANTHER" id="PTHR30069:SF29">
    <property type="entry name" value="HEMOGLOBIN AND HEMOGLOBIN-HAPTOGLOBIN-BINDING PROTEIN 1-RELATED"/>
    <property type="match status" value="1"/>
</dbReference>
<keyword evidence="5" id="KW-0732">Signal</keyword>
<dbReference type="Gene3D" id="2.170.130.10">
    <property type="entry name" value="TonB-dependent receptor, plug domain"/>
    <property type="match status" value="1"/>
</dbReference>
<keyword evidence="4 10" id="KW-0812">Transmembrane</keyword>
<dbReference type="PANTHER" id="PTHR30069">
    <property type="entry name" value="TONB-DEPENDENT OUTER MEMBRANE RECEPTOR"/>
    <property type="match status" value="1"/>
</dbReference>
<accession>A0A0P1M2X9</accession>
<name>A0A0P1M414_9BACT</name>
<dbReference type="InterPro" id="IPR012910">
    <property type="entry name" value="Plug_dom"/>
</dbReference>
<accession>A0A0P1M414</accession>
<comment type="similarity">
    <text evidence="10 11">Belongs to the TonB-dependent receptor family.</text>
</comment>
<dbReference type="Pfam" id="PF00593">
    <property type="entry name" value="TonB_dep_Rec_b-barrel"/>
    <property type="match status" value="1"/>
</dbReference>
<dbReference type="InterPro" id="IPR036942">
    <property type="entry name" value="Beta-barrel_TonB_sf"/>
</dbReference>
<dbReference type="SUPFAM" id="SSF56935">
    <property type="entry name" value="Porins"/>
    <property type="match status" value="1"/>
</dbReference>
<evidence type="ECO:0000313" key="15">
    <source>
        <dbReference type="Proteomes" id="UP000182011"/>
    </source>
</evidence>
<dbReference type="GO" id="GO:0015344">
    <property type="term" value="F:siderophore uptake transmembrane transporter activity"/>
    <property type="evidence" value="ECO:0007669"/>
    <property type="project" value="TreeGrafter"/>
</dbReference>
<evidence type="ECO:0000256" key="9">
    <source>
        <dbReference type="ARBA" id="ARBA00023237"/>
    </source>
</evidence>
<accession>A0A0P1ML73</accession>
<dbReference type="SUPFAM" id="SSF49464">
    <property type="entry name" value="Carboxypeptidase regulatory domain-like"/>
    <property type="match status" value="1"/>
</dbReference>
<accession>A0A0P1LZB7</accession>
<dbReference type="InterPro" id="IPR037066">
    <property type="entry name" value="Plug_dom_sf"/>
</dbReference>
<keyword evidence="3 10" id="KW-1134">Transmembrane beta strand</keyword>
<accession>A0A0S4NCU2</accession>
<evidence type="ECO:0000256" key="10">
    <source>
        <dbReference type="PROSITE-ProRule" id="PRU01360"/>
    </source>
</evidence>
<keyword evidence="9 10" id="KW-0998">Cell outer membrane</keyword>
<dbReference type="Gene3D" id="2.40.170.20">
    <property type="entry name" value="TonB-dependent receptor, beta-barrel domain"/>
    <property type="match status" value="1"/>
</dbReference>
<keyword evidence="7 10" id="KW-0472">Membrane</keyword>
<evidence type="ECO:0000256" key="3">
    <source>
        <dbReference type="ARBA" id="ARBA00022452"/>
    </source>
</evidence>
<dbReference type="GO" id="GO:0044718">
    <property type="term" value="P:siderophore transmembrane transport"/>
    <property type="evidence" value="ECO:0007669"/>
    <property type="project" value="TreeGrafter"/>
</dbReference>
<dbReference type="Pfam" id="PF07715">
    <property type="entry name" value="Plug"/>
    <property type="match status" value="1"/>
</dbReference>
<dbReference type="STRING" id="1633631.GCA_001442925_02216"/>
<evidence type="ECO:0000256" key="5">
    <source>
        <dbReference type="ARBA" id="ARBA00022729"/>
    </source>
</evidence>
<evidence type="ECO:0000313" key="14">
    <source>
        <dbReference type="EMBL" id="CUU08912.1"/>
    </source>
</evidence>
<dbReference type="Gene3D" id="2.60.40.1120">
    <property type="entry name" value="Carboxypeptidase-like, regulatory domain"/>
    <property type="match status" value="1"/>
</dbReference>
<dbReference type="PROSITE" id="PS52016">
    <property type="entry name" value="TONB_DEPENDENT_REC_3"/>
    <property type="match status" value="1"/>
</dbReference>
<evidence type="ECO:0000259" key="12">
    <source>
        <dbReference type="Pfam" id="PF00593"/>
    </source>
</evidence>
<keyword evidence="2 10" id="KW-0813">Transport</keyword>
<feature type="domain" description="TonB-dependent receptor-like beta-barrel" evidence="12">
    <location>
        <begin position="365"/>
        <end position="885"/>
    </location>
</feature>
<dbReference type="InterPro" id="IPR008969">
    <property type="entry name" value="CarboxyPept-like_regulatory"/>
</dbReference>
<dbReference type="Pfam" id="PF13715">
    <property type="entry name" value="CarbopepD_reg_2"/>
    <property type="match status" value="1"/>
</dbReference>
<accession>A0A0P1LY60</accession>
<evidence type="ECO:0000256" key="6">
    <source>
        <dbReference type="ARBA" id="ARBA00023077"/>
    </source>
</evidence>
<proteinExistence type="inferred from homology"/>
<protein>
    <submittedName>
        <fullName evidence="14">Outer membrane receptor proteins, mostly Fe transport</fullName>
    </submittedName>
</protein>
<evidence type="ECO:0000259" key="13">
    <source>
        <dbReference type="Pfam" id="PF07715"/>
    </source>
</evidence>
<organism evidence="14 15">
    <name type="scientific">Candidatus Kryptonium thompsonii</name>
    <dbReference type="NCBI Taxonomy" id="1633631"/>
    <lineage>
        <taxon>Bacteria</taxon>
        <taxon>Pseudomonadati</taxon>
        <taxon>Candidatus Kryptoniota</taxon>
        <taxon>Candidatus Kryptonium</taxon>
    </lineage>
</organism>
<evidence type="ECO:0000256" key="7">
    <source>
        <dbReference type="ARBA" id="ARBA00023136"/>
    </source>
</evidence>
<accession>A0A0P1LI63</accession>
<comment type="subcellular location">
    <subcellularLocation>
        <location evidence="1 10">Cell outer membrane</location>
        <topology evidence="1 10">Multi-pass membrane protein</topology>
    </subcellularLocation>
</comment>
<evidence type="ECO:0000256" key="8">
    <source>
        <dbReference type="ARBA" id="ARBA00023170"/>
    </source>
</evidence>
<dbReference type="OrthoDB" id="9757908at2"/>
<keyword evidence="8 14" id="KW-0675">Receptor</keyword>
<dbReference type="RefSeq" id="WP_047133715.1">
    <property type="nucleotide sequence ID" value="NZ_CZVL01000014.1"/>
</dbReference>
<evidence type="ECO:0000256" key="11">
    <source>
        <dbReference type="RuleBase" id="RU003357"/>
    </source>
</evidence>